<dbReference type="PANTHER" id="PTHR43707">
    <property type="entry name" value="HISTIDYL-TRNA SYNTHETASE"/>
    <property type="match status" value="1"/>
</dbReference>
<dbReference type="InterPro" id="IPR004516">
    <property type="entry name" value="HisRS/HisZ"/>
</dbReference>
<dbReference type="InterPro" id="IPR006195">
    <property type="entry name" value="aa-tRNA-synth_II"/>
</dbReference>
<feature type="binding site" evidence="3">
    <location>
        <position position="132"/>
    </location>
    <ligand>
        <name>L-histidine</name>
        <dbReference type="ChEBI" id="CHEBI:57595"/>
    </ligand>
</feature>
<evidence type="ECO:0000256" key="4">
    <source>
        <dbReference type="SAM" id="Phobius"/>
    </source>
</evidence>
<proteinExistence type="predicted"/>
<evidence type="ECO:0000256" key="1">
    <source>
        <dbReference type="ARBA" id="ARBA00011738"/>
    </source>
</evidence>
<feature type="binding site" evidence="3">
    <location>
        <begin position="267"/>
        <end position="268"/>
    </location>
    <ligand>
        <name>L-histidine</name>
        <dbReference type="ChEBI" id="CHEBI:57595"/>
    </ligand>
</feature>
<keyword evidence="4" id="KW-1133">Transmembrane helix</keyword>
<dbReference type="PANTHER" id="PTHR43707:SF1">
    <property type="entry name" value="HISTIDINE--TRNA LIGASE, MITOCHONDRIAL-RELATED"/>
    <property type="match status" value="1"/>
</dbReference>
<protein>
    <recommendedName>
        <fullName evidence="2">Histidine--tRNA ligase</fullName>
    </recommendedName>
</protein>
<dbReference type="OrthoDB" id="9800814at2"/>
<feature type="binding site" evidence="3">
    <location>
        <position position="118"/>
    </location>
    <ligand>
        <name>L-histidine</name>
        <dbReference type="ChEBI" id="CHEBI:57595"/>
    </ligand>
</feature>
<dbReference type="Gene3D" id="3.30.930.10">
    <property type="entry name" value="Bira Bifunctional Protein, Domain 2"/>
    <property type="match status" value="1"/>
</dbReference>
<comment type="subunit">
    <text evidence="1">Homodimer.</text>
</comment>
<accession>A0A2Z5TPR8</accession>
<feature type="transmembrane region" description="Helical" evidence="4">
    <location>
        <begin position="329"/>
        <end position="350"/>
    </location>
</feature>
<dbReference type="AlphaFoldDB" id="A0A2Z5TPR8"/>
<dbReference type="EMBL" id="AP018161">
    <property type="protein sequence ID" value="BBA85054.1"/>
    <property type="molecule type" value="Genomic_DNA"/>
</dbReference>
<evidence type="ECO:0000259" key="5">
    <source>
        <dbReference type="PROSITE" id="PS50862"/>
    </source>
</evidence>
<dbReference type="GO" id="GO:0005737">
    <property type="term" value="C:cytoplasm"/>
    <property type="evidence" value="ECO:0007669"/>
    <property type="project" value="InterPro"/>
</dbReference>
<feature type="binding site" evidence="3">
    <location>
        <position position="136"/>
    </location>
    <ligand>
        <name>L-histidine</name>
        <dbReference type="ChEBI" id="CHEBI:57595"/>
    </ligand>
</feature>
<sequence length="425" mass="51951">MKKKNINLSIKGIKDISIDELKIWDYYFDILNNILISFDYSKIQLSILEKIDIFKNIIKNDLEYNVFIKKTYNLFDKNNKVLILNPEGTIPCIKYCILNNLYYKNKINKLYYFNPIFRYENTQYMRYRKFYQFGIEIFGSNKIEYEIELIYIIFIFFKKINILKYLKLNINNIGNYNDRINYCDNVINYLKNKFNYNNNDFIIKEIKKYDLSIFYKKKDFFYNKKIPVIYDYINKYSKEKMFNFINFLKFNNINYNINYFLFRGLNYYNDIIFEWNINKISICGGGRYDNLVEKMYNKNIYALGLAIGWNRLIKLIYEKNENKYLKLNNIIYIYISCINFLCIYTMINIYNIISKENNKIIIVLDYSLKTLKKNLELSFKKKYNICILIYKLKNNNNIKIYIKNFNYKYTKISSIKNILKDLKIK</sequence>
<organism evidence="6 7">
    <name type="scientific">endosymbiont of Rhynchophorus ferrugineus</name>
    <dbReference type="NCBI Taxonomy" id="1972133"/>
    <lineage>
        <taxon>Bacteria</taxon>
        <taxon>Pseudomonadati</taxon>
        <taxon>Pseudomonadota</taxon>
        <taxon>Gammaproteobacteria</taxon>
        <taxon>Candidatus Nardonella</taxon>
    </lineage>
</organism>
<keyword evidence="4" id="KW-0472">Membrane</keyword>
<dbReference type="InterPro" id="IPR045864">
    <property type="entry name" value="aa-tRNA-synth_II/BPL/LPL"/>
</dbReference>
<dbReference type="Pfam" id="PF13393">
    <property type="entry name" value="tRNA-synt_His"/>
    <property type="match status" value="2"/>
</dbReference>
<feature type="domain" description="Aminoacyl-transfer RNA synthetases class-II family profile" evidence="5">
    <location>
        <begin position="109"/>
        <end position="318"/>
    </location>
</feature>
<dbReference type="KEGG" id="eor:NARRFE1_01090"/>
<keyword evidence="4" id="KW-0812">Transmembrane</keyword>
<keyword evidence="6" id="KW-0436">Ligase</keyword>
<evidence type="ECO:0000256" key="2">
    <source>
        <dbReference type="ARBA" id="ARBA00017399"/>
    </source>
</evidence>
<feature type="binding site" evidence="3">
    <location>
        <begin position="87"/>
        <end position="89"/>
    </location>
    <ligand>
        <name>L-histidine</name>
        <dbReference type="ChEBI" id="CHEBI:57595"/>
    </ligand>
</feature>
<dbReference type="RefSeq" id="WP_148708404.1">
    <property type="nucleotide sequence ID" value="NZ_AP018161.1"/>
</dbReference>
<dbReference type="PIRSF" id="PIRSF001549">
    <property type="entry name" value="His-tRNA_synth"/>
    <property type="match status" value="1"/>
</dbReference>
<dbReference type="InterPro" id="IPR041715">
    <property type="entry name" value="HisRS-like_core"/>
</dbReference>
<gene>
    <name evidence="6" type="primary">hisS</name>
    <name evidence="6" type="ORF">NARRFE1_01090</name>
</gene>
<name>A0A2Z5TPR8_9GAMM</name>
<evidence type="ECO:0000256" key="3">
    <source>
        <dbReference type="PIRSR" id="PIRSR001549-1"/>
    </source>
</evidence>
<feature type="binding site" evidence="3">
    <location>
        <position position="263"/>
    </location>
    <ligand>
        <name>L-histidine</name>
        <dbReference type="ChEBI" id="CHEBI:57595"/>
    </ligand>
</feature>
<dbReference type="GO" id="GO:0004821">
    <property type="term" value="F:histidine-tRNA ligase activity"/>
    <property type="evidence" value="ECO:0007669"/>
    <property type="project" value="TreeGrafter"/>
</dbReference>
<reference evidence="6 7" key="1">
    <citation type="journal article" date="2017" name="Proc. Natl. Acad. Sci. U.S.A.">
        <title>Small genome symbiont underlies cuticle hardness in beetles.</title>
        <authorList>
            <person name="Anbutsu H."/>
            <person name="Moriyama M."/>
            <person name="Nikoh N."/>
            <person name="Hosokawa T."/>
            <person name="Futahashi R."/>
            <person name="Tanahashi M."/>
            <person name="Meng X.Y."/>
            <person name="Kuriwada T."/>
            <person name="Mori N."/>
            <person name="Oshima K."/>
            <person name="Hattori M."/>
            <person name="Fujie M."/>
            <person name="Satoh N."/>
            <person name="Maeda T."/>
            <person name="Shigenobu S."/>
            <person name="Koga R."/>
            <person name="Fukatsu T."/>
        </authorList>
    </citation>
    <scope>NUCLEOTIDE SEQUENCE [LARGE SCALE GENOMIC DNA]</scope>
    <source>
        <strain evidence="6">NARRFE1</strain>
    </source>
</reference>
<keyword evidence="7" id="KW-1185">Reference proteome</keyword>
<dbReference type="Proteomes" id="UP000289537">
    <property type="component" value="Chromosome"/>
</dbReference>
<dbReference type="SUPFAM" id="SSF55681">
    <property type="entry name" value="Class II aaRS and biotin synthetases"/>
    <property type="match status" value="1"/>
</dbReference>
<evidence type="ECO:0000313" key="7">
    <source>
        <dbReference type="Proteomes" id="UP000289537"/>
    </source>
</evidence>
<dbReference type="GO" id="GO:0006427">
    <property type="term" value="P:histidyl-tRNA aminoacylation"/>
    <property type="evidence" value="ECO:0007669"/>
    <property type="project" value="TreeGrafter"/>
</dbReference>
<dbReference type="CDD" id="cd00773">
    <property type="entry name" value="HisRS-like_core"/>
    <property type="match status" value="1"/>
</dbReference>
<evidence type="ECO:0000313" key="6">
    <source>
        <dbReference type="EMBL" id="BBA85054.1"/>
    </source>
</evidence>
<dbReference type="PROSITE" id="PS50862">
    <property type="entry name" value="AA_TRNA_LIGASE_II"/>
    <property type="match status" value="1"/>
</dbReference>